<dbReference type="STRING" id="234267.Acid_4349"/>
<keyword evidence="1" id="KW-0678">Repressor</keyword>
<dbReference type="HOGENOM" id="CLU_037628_15_0_0"/>
<dbReference type="Pfam" id="PF00392">
    <property type="entry name" value="GntR"/>
    <property type="match status" value="1"/>
</dbReference>
<dbReference type="PRINTS" id="PR00035">
    <property type="entry name" value="HTHGNTR"/>
</dbReference>
<keyword evidence="3" id="KW-0238">DNA-binding</keyword>
<dbReference type="SUPFAM" id="SSF46785">
    <property type="entry name" value="Winged helix' DNA-binding domain"/>
    <property type="match status" value="1"/>
</dbReference>
<dbReference type="CDD" id="cd07377">
    <property type="entry name" value="WHTH_GntR"/>
    <property type="match status" value="1"/>
</dbReference>
<dbReference type="SMART" id="SM00345">
    <property type="entry name" value="HTH_GNTR"/>
    <property type="match status" value="1"/>
</dbReference>
<dbReference type="PROSITE" id="PS50949">
    <property type="entry name" value="HTH_GNTR"/>
    <property type="match status" value="1"/>
</dbReference>
<gene>
    <name evidence="6" type="ordered locus">Acid_4349</name>
</gene>
<evidence type="ECO:0000259" key="5">
    <source>
        <dbReference type="PROSITE" id="PS50949"/>
    </source>
</evidence>
<dbReference type="OrthoDB" id="9772505at2"/>
<dbReference type="InterPro" id="IPR036390">
    <property type="entry name" value="WH_DNA-bd_sf"/>
</dbReference>
<dbReference type="InterPro" id="IPR046335">
    <property type="entry name" value="LacI/GalR-like_sensor"/>
</dbReference>
<dbReference type="AlphaFoldDB" id="Q01YF4"/>
<evidence type="ECO:0000256" key="2">
    <source>
        <dbReference type="ARBA" id="ARBA00023015"/>
    </source>
</evidence>
<keyword evidence="2" id="KW-0805">Transcription regulation</keyword>
<dbReference type="GO" id="GO:0003700">
    <property type="term" value="F:DNA-binding transcription factor activity"/>
    <property type="evidence" value="ECO:0007669"/>
    <property type="project" value="InterPro"/>
</dbReference>
<dbReference type="CDD" id="cd06267">
    <property type="entry name" value="PBP1_LacI_sugar_binding-like"/>
    <property type="match status" value="1"/>
</dbReference>
<accession>Q01YF4</accession>
<protein>
    <submittedName>
        <fullName evidence="6">Transcriptional regulator, GntR family</fullName>
    </submittedName>
</protein>
<evidence type="ECO:0000256" key="4">
    <source>
        <dbReference type="ARBA" id="ARBA00023163"/>
    </source>
</evidence>
<dbReference type="EMBL" id="CP000473">
    <property type="protein sequence ID" value="ABJ85311.1"/>
    <property type="molecule type" value="Genomic_DNA"/>
</dbReference>
<evidence type="ECO:0000256" key="3">
    <source>
        <dbReference type="ARBA" id="ARBA00023125"/>
    </source>
</evidence>
<dbReference type="Gene3D" id="1.10.10.10">
    <property type="entry name" value="Winged helix-like DNA-binding domain superfamily/Winged helix DNA-binding domain"/>
    <property type="match status" value="1"/>
</dbReference>
<dbReference type="PANTHER" id="PTHR30146">
    <property type="entry name" value="LACI-RELATED TRANSCRIPTIONAL REPRESSOR"/>
    <property type="match status" value="1"/>
</dbReference>
<dbReference type="InterPro" id="IPR000524">
    <property type="entry name" value="Tscrpt_reg_HTH_GntR"/>
</dbReference>
<evidence type="ECO:0000256" key="1">
    <source>
        <dbReference type="ARBA" id="ARBA00022491"/>
    </source>
</evidence>
<dbReference type="PANTHER" id="PTHR30146:SF148">
    <property type="entry name" value="HTH-TYPE TRANSCRIPTIONAL REPRESSOR PURR-RELATED"/>
    <property type="match status" value="1"/>
</dbReference>
<dbReference type="Pfam" id="PF13377">
    <property type="entry name" value="Peripla_BP_3"/>
    <property type="match status" value="1"/>
</dbReference>
<dbReference type="SUPFAM" id="SSF53822">
    <property type="entry name" value="Periplasmic binding protein-like I"/>
    <property type="match status" value="1"/>
</dbReference>
<feature type="domain" description="HTH gntR-type" evidence="5">
    <location>
        <begin position="6"/>
        <end position="74"/>
    </location>
</feature>
<dbReference type="Gene3D" id="3.40.50.2300">
    <property type="match status" value="2"/>
</dbReference>
<dbReference type="eggNOG" id="COG1609">
    <property type="taxonomic scope" value="Bacteria"/>
</dbReference>
<evidence type="ECO:0000313" key="6">
    <source>
        <dbReference type="EMBL" id="ABJ85311.1"/>
    </source>
</evidence>
<dbReference type="InterPro" id="IPR028082">
    <property type="entry name" value="Peripla_BP_I"/>
</dbReference>
<keyword evidence="4" id="KW-0804">Transcription</keyword>
<reference evidence="6" key="1">
    <citation type="submission" date="2006-10" db="EMBL/GenBank/DDBJ databases">
        <title>Complete sequence of Solibacter usitatus Ellin6076.</title>
        <authorList>
            <consortium name="US DOE Joint Genome Institute"/>
            <person name="Copeland A."/>
            <person name="Lucas S."/>
            <person name="Lapidus A."/>
            <person name="Barry K."/>
            <person name="Detter J.C."/>
            <person name="Glavina del Rio T."/>
            <person name="Hammon N."/>
            <person name="Israni S."/>
            <person name="Dalin E."/>
            <person name="Tice H."/>
            <person name="Pitluck S."/>
            <person name="Thompson L.S."/>
            <person name="Brettin T."/>
            <person name="Bruce D."/>
            <person name="Han C."/>
            <person name="Tapia R."/>
            <person name="Gilna P."/>
            <person name="Schmutz J."/>
            <person name="Larimer F."/>
            <person name="Land M."/>
            <person name="Hauser L."/>
            <person name="Kyrpides N."/>
            <person name="Mikhailova N."/>
            <person name="Janssen P.H."/>
            <person name="Kuske C.R."/>
            <person name="Richardson P."/>
        </authorList>
    </citation>
    <scope>NUCLEOTIDE SEQUENCE</scope>
    <source>
        <strain evidence="6">Ellin6076</strain>
    </source>
</reference>
<dbReference type="InterPro" id="IPR036388">
    <property type="entry name" value="WH-like_DNA-bd_sf"/>
</dbReference>
<dbReference type="GO" id="GO:0000976">
    <property type="term" value="F:transcription cis-regulatory region binding"/>
    <property type="evidence" value="ECO:0007669"/>
    <property type="project" value="TreeGrafter"/>
</dbReference>
<organism evidence="6">
    <name type="scientific">Solibacter usitatus (strain Ellin6076)</name>
    <dbReference type="NCBI Taxonomy" id="234267"/>
    <lineage>
        <taxon>Bacteria</taxon>
        <taxon>Pseudomonadati</taxon>
        <taxon>Acidobacteriota</taxon>
        <taxon>Terriglobia</taxon>
        <taxon>Bryobacterales</taxon>
        <taxon>Solibacteraceae</taxon>
        <taxon>Candidatus Solibacter</taxon>
    </lineage>
</organism>
<proteinExistence type="predicted"/>
<dbReference type="KEGG" id="sus:Acid_4349"/>
<dbReference type="InParanoid" id="Q01YF4"/>
<sequence>MTVVLKPIYQQITERLERDIRGGKYAAGQKFPSEAALIQRFGVSRITVGRAVRELQQRGLLDRVAGSGTYVRGAEQQRRGGLLFGLVIPNLGETEIFEPICQGIAASHDAVGHALLWAHADQGRLSEPRPSGSDPKEEQAIELARQSIARRVAGIFFAPLEFSASSARVNLRVMKLIEAARIPVVLLDRRPEESTGRRACDLVGIDNHRAGYIATEHLLRQGVRRVGFVRVEGQATTIKARVRGFHDALREFDAAGHVLTMPAAERFPLTTAIRECEAFVCANDRVAARIMQTLLAAGLRIPRDVRIVGIDDVNYAALLPVPLTTVHQPCRDIGETALRVMLERLDRPKMPARDVLLECSLVVRESCGAASMDLFPAESV</sequence>
<name>Q01YF4_SOLUE</name>